<evidence type="ECO:0000313" key="4">
    <source>
        <dbReference type="Proteomes" id="UP000008320"/>
    </source>
</evidence>
<dbReference type="STRING" id="205920.ECH_0568"/>
<keyword evidence="2" id="KW-1133">Transmembrane helix</keyword>
<feature type="transmembrane region" description="Helical" evidence="2">
    <location>
        <begin position="44"/>
        <end position="66"/>
    </location>
</feature>
<evidence type="ECO:0000256" key="1">
    <source>
        <dbReference type="SAM" id="Coils"/>
    </source>
</evidence>
<gene>
    <name evidence="3" type="ordered locus">ECH_0568</name>
</gene>
<dbReference type="KEGG" id="ech:ECH_0568"/>
<organism evidence="3 4">
    <name type="scientific">Ehrlichia chaffeensis (strain ATCC CRL-10679 / Arkansas)</name>
    <dbReference type="NCBI Taxonomy" id="205920"/>
    <lineage>
        <taxon>Bacteria</taxon>
        <taxon>Pseudomonadati</taxon>
        <taxon>Pseudomonadota</taxon>
        <taxon>Alphaproteobacteria</taxon>
        <taxon>Rickettsiales</taxon>
        <taxon>Anaplasmataceae</taxon>
        <taxon>Ehrlichia</taxon>
    </lineage>
</organism>
<name>Q2GGQ3_EHRCR</name>
<feature type="coiled-coil region" evidence="1">
    <location>
        <begin position="862"/>
        <end position="889"/>
    </location>
</feature>
<sequence length="1466" mass="170228">MLNFNKTLSKYYSIVACIAFFMLLVLLIVHLIRVFLKKESVIGHLVTGILALSLLSIILVFGSKYLSDHLEFKNKLLVDLFTEEHKEKVEVQQIGLNEDFERSIMRLLELKKLALEDISVDFAESTQHSQSILEKYDREIEHLEALQRRQVEIIELSNSLGDKFQLQGWEYDTSLKHIQDNFIEHIKHERYSHYCFCCYLHEFEVGDSVDFDELSPRVSSAMIYITSSPPITCIFKSAGTLLTAMGKLDADDNTLFVEYCQRLYNFDCKMALQIEISLSNRLKCDTYTYNHIDYWINSTRSYYRQRDTLAIALQEGKHLLTSLADREYSDTVSSFKSRGIESTISQLENTLNTQLPKGEIDKIIEGSNPIMQKIVRELNFFGKDRMETLNNVQSELPETLLGRKIIDVIEAEEELKSLIDKKYNLSLEDGPKGKIRQMMCYLQSRFDEVKDGLLAYSPMLSQDISQIQALLDLDLKSSPLNLQFEGQPLNLEDVETQITYLSKRLFREEEDQIELLQCVQDAIQCTNGKMPPDLEENFLLKSLDIIIKYYSDFLQGIQTVFSNQSVAKDEVVYCEHLLNTKSASLQKIFDILYTRYQYLEENYCNLEEASLKLSKVQTLNAQWLVAFKNVEHVHILFEKLLKLESQYSAFQYMVTRLQELMEAVLGVRDGSSYLHLLDISEDEKSSFLAELSQQKEPIELLKLLSMKKVEFSMLKSEKLNQLDGKVQAISKSLFTFIDKRDEILVSPIVVQHLFNEGRMGVHFISKLEKLKGTLTLLSNETRQLIFGEYVNDIDYIIDWIRGAVNVLYNNDNISVQKGEIIKNYLEYLQQNFLIHDKLLNLFNLKKEIKNKKESLLPILDRLKIALVQNEELDGELVNLKKEIDDLICQVNRQMLLIIEKDGEFKEFVELVSGLLNRIDHKDDIPEFLYCMEIFDDSLAKLERGIDCTGDKENYTKYILENLRNISRLSSELKAKQTEKLPLGGEQSELIEELVSIGQQVNIKDQLSVLDDLYSFLDVAKYLQEEFNSLYKEAIESVLEIVDVEEEDKSSFVELVNNKLKSLGNSFSSSEVVSSFMHQERQDVSKLGRLESYISILKEEPNNLKQLADQLLKFSSFTLPFTGERLHKTLQDMTTLNTLYEVTDYLKTYISKSRYIELDQLEGELRKFVEYMINTVKSILPPLHEYEKSTCGCKSCQRVEQEMTLYFKIANDLDDLQSLLQQERKIITFGAIQKFQEICKNMKSMFLEDKDLVDSISNILLHSEHCKKMLGLDSYTTHFLLYIKFLIYSVIEVGFSIEQDMVMELNVKIYRQEVLVSELKANLRKELDENIRNLLDQPIYYPKDLINVRLIKRRFIDNGIIFDDLMKILEDSVKEKVQCSSSALVSLMCKERIDSMECLIDTYQSEKVSYSYKLKLYTAIQEFMDNSVDQRNIQYLKEIDDGIRQVPNVLLFCPGNILLKATDIHAL</sequence>
<keyword evidence="4" id="KW-1185">Reference proteome</keyword>
<evidence type="ECO:0000256" key="2">
    <source>
        <dbReference type="SAM" id="Phobius"/>
    </source>
</evidence>
<reference evidence="3 4" key="1">
    <citation type="journal article" date="2006" name="PLoS Genet.">
        <title>Comparative genomics of emerging human ehrlichiosis agents.</title>
        <authorList>
            <person name="Dunning Hotopp J.C."/>
            <person name="Lin M."/>
            <person name="Madupu R."/>
            <person name="Crabtree J."/>
            <person name="Angiuoli S.V."/>
            <person name="Eisen J.A."/>
            <person name="Seshadri R."/>
            <person name="Ren Q."/>
            <person name="Wu M."/>
            <person name="Utterback T.R."/>
            <person name="Smith S."/>
            <person name="Lewis M."/>
            <person name="Khouri H."/>
            <person name="Zhang C."/>
            <person name="Niu H."/>
            <person name="Lin Q."/>
            <person name="Ohashi N."/>
            <person name="Zhi N."/>
            <person name="Nelson W."/>
            <person name="Brinkac L.M."/>
            <person name="Dodson R.J."/>
            <person name="Rosovitz M.J."/>
            <person name="Sundaram J."/>
            <person name="Daugherty S.C."/>
            <person name="Davidsen T."/>
            <person name="Durkin A.S."/>
            <person name="Gwinn M."/>
            <person name="Haft D.H."/>
            <person name="Selengut J.D."/>
            <person name="Sullivan S.A."/>
            <person name="Zafar N."/>
            <person name="Zhou L."/>
            <person name="Benahmed F."/>
            <person name="Forberger H."/>
            <person name="Halpin R."/>
            <person name="Mulligan S."/>
            <person name="Robinson J."/>
            <person name="White O."/>
            <person name="Rikihisa Y."/>
            <person name="Tettelin H."/>
        </authorList>
    </citation>
    <scope>NUCLEOTIDE SEQUENCE [LARGE SCALE GENOMIC DNA]</scope>
    <source>
        <strain evidence="4">ATCC CRL-10679 / Arkansas</strain>
    </source>
</reference>
<keyword evidence="1" id="KW-0175">Coiled coil</keyword>
<dbReference type="EMBL" id="CP000236">
    <property type="protein sequence ID" value="ABD45085.1"/>
    <property type="molecule type" value="Genomic_DNA"/>
</dbReference>
<keyword evidence="2" id="KW-0472">Membrane</keyword>
<dbReference type="HOGENOM" id="CLU_250450_0_0_5"/>
<accession>Q2GGQ3</accession>
<protein>
    <submittedName>
        <fullName evidence="3">Phage minor structural protein, N-terminal domain protein</fullName>
    </submittedName>
</protein>
<dbReference type="OrthoDB" id="7163240at2"/>
<evidence type="ECO:0000313" key="3">
    <source>
        <dbReference type="EMBL" id="ABD45085.1"/>
    </source>
</evidence>
<feature type="transmembrane region" description="Helical" evidence="2">
    <location>
        <begin position="12"/>
        <end position="32"/>
    </location>
</feature>
<keyword evidence="2" id="KW-0812">Transmembrane</keyword>
<proteinExistence type="predicted"/>
<dbReference type="Proteomes" id="UP000008320">
    <property type="component" value="Chromosome"/>
</dbReference>
<dbReference type="RefSeq" id="WP_011452683.1">
    <property type="nucleotide sequence ID" value="NC_007799.1"/>
</dbReference>
<dbReference type="eggNOG" id="COG1196">
    <property type="taxonomic scope" value="Bacteria"/>
</dbReference>